<dbReference type="InterPro" id="IPR012373">
    <property type="entry name" value="Ferrdict_sens_TM"/>
</dbReference>
<evidence type="ECO:0000313" key="4">
    <source>
        <dbReference type="Proteomes" id="UP000295164"/>
    </source>
</evidence>
<accession>A0A4R4E4S3</accession>
<organism evidence="3 4">
    <name type="scientific">Flaviaesturariibacter aridisoli</name>
    <dbReference type="NCBI Taxonomy" id="2545761"/>
    <lineage>
        <taxon>Bacteria</taxon>
        <taxon>Pseudomonadati</taxon>
        <taxon>Bacteroidota</taxon>
        <taxon>Chitinophagia</taxon>
        <taxon>Chitinophagales</taxon>
        <taxon>Chitinophagaceae</taxon>
        <taxon>Flaviaestuariibacter</taxon>
    </lineage>
</organism>
<sequence length="353" mass="39105">MNEKRYWTLLARKLSGEWTPEEEEEWTHLRRTYPHLRYSAETLEQLWGQPTPPRSAEAAAAWERHLERLREAGVPLEEPAPAPAVLPSPPARRRPLWLALPAAALLLGAWLWLRSAAAPVQTLSARHSEVSTRPGSRSRVLLPDSTVVWLNAGSRLTYTEGFGLTHRHTVLTGEAFFDVTHNAALPFTIQAGDVQIKVLGTAFNVKAYPGEATETSLLRGQVQLTLGQRPGENYRLRPNEKLVVRAAADTATGGPLVELRSLEHTASEEVVETAWVDNKLVFRNEPLSVLAARMTRWYGVPVTVGDESLAGERVSGAFVNESLAQALTELQLIARFRLQPQAGGYLLLSLQNN</sequence>
<dbReference type="RefSeq" id="WP_131851857.1">
    <property type="nucleotide sequence ID" value="NZ_SKFH01000011.1"/>
</dbReference>
<dbReference type="Proteomes" id="UP000295164">
    <property type="component" value="Unassembled WGS sequence"/>
</dbReference>
<reference evidence="3 4" key="1">
    <citation type="submission" date="2019-03" db="EMBL/GenBank/DDBJ databases">
        <authorList>
            <person name="Kim M.K.M."/>
        </authorList>
    </citation>
    <scope>NUCLEOTIDE SEQUENCE [LARGE SCALE GENOMIC DNA]</scope>
    <source>
        <strain evidence="3 4">17J68-15</strain>
    </source>
</reference>
<keyword evidence="4" id="KW-1185">Reference proteome</keyword>
<evidence type="ECO:0000313" key="3">
    <source>
        <dbReference type="EMBL" id="TCZ72243.1"/>
    </source>
</evidence>
<feature type="domain" description="FecR protein" evidence="1">
    <location>
        <begin position="129"/>
        <end position="223"/>
    </location>
</feature>
<gene>
    <name evidence="3" type="ORF">E0486_09130</name>
</gene>
<dbReference type="PIRSF" id="PIRSF018266">
    <property type="entry name" value="FecR"/>
    <property type="match status" value="1"/>
</dbReference>
<name>A0A4R4E4S3_9BACT</name>
<evidence type="ECO:0000259" key="1">
    <source>
        <dbReference type="Pfam" id="PF04773"/>
    </source>
</evidence>
<dbReference type="PANTHER" id="PTHR30273:SF2">
    <property type="entry name" value="PROTEIN FECR"/>
    <property type="match status" value="1"/>
</dbReference>
<dbReference type="PANTHER" id="PTHR30273">
    <property type="entry name" value="PERIPLASMIC SIGNAL SENSOR AND SIGMA FACTOR ACTIVATOR FECR-RELATED"/>
    <property type="match status" value="1"/>
</dbReference>
<dbReference type="Gene3D" id="2.60.120.1440">
    <property type="match status" value="1"/>
</dbReference>
<feature type="domain" description="Protein FecR C-terminal" evidence="2">
    <location>
        <begin position="279"/>
        <end position="337"/>
    </location>
</feature>
<dbReference type="Pfam" id="PF16344">
    <property type="entry name" value="FecR_C"/>
    <property type="match status" value="1"/>
</dbReference>
<dbReference type="Pfam" id="PF04773">
    <property type="entry name" value="FecR"/>
    <property type="match status" value="1"/>
</dbReference>
<dbReference type="InterPro" id="IPR006860">
    <property type="entry name" value="FecR"/>
</dbReference>
<proteinExistence type="predicted"/>
<dbReference type="GO" id="GO:0016989">
    <property type="term" value="F:sigma factor antagonist activity"/>
    <property type="evidence" value="ECO:0007669"/>
    <property type="project" value="TreeGrafter"/>
</dbReference>
<dbReference type="EMBL" id="SKFH01000011">
    <property type="protein sequence ID" value="TCZ72243.1"/>
    <property type="molecule type" value="Genomic_DNA"/>
</dbReference>
<dbReference type="InterPro" id="IPR032508">
    <property type="entry name" value="FecR_C"/>
</dbReference>
<dbReference type="Gene3D" id="3.55.50.30">
    <property type="match status" value="1"/>
</dbReference>
<evidence type="ECO:0000259" key="2">
    <source>
        <dbReference type="Pfam" id="PF16344"/>
    </source>
</evidence>
<dbReference type="OrthoDB" id="1523735at2"/>
<dbReference type="AlphaFoldDB" id="A0A4R4E4S3"/>
<protein>
    <submittedName>
        <fullName evidence="3">DUF4974 domain-containing protein</fullName>
    </submittedName>
</protein>
<comment type="caution">
    <text evidence="3">The sequence shown here is derived from an EMBL/GenBank/DDBJ whole genome shotgun (WGS) entry which is preliminary data.</text>
</comment>